<reference evidence="1 2" key="1">
    <citation type="submission" date="2021-02" db="EMBL/GenBank/DDBJ databases">
        <authorList>
            <person name="Han P."/>
        </authorList>
    </citation>
    <scope>NUCLEOTIDE SEQUENCE [LARGE SCALE GENOMIC DNA]</scope>
    <source>
        <strain evidence="1">Candidatus Nitrospira sp. ZN2</strain>
    </source>
</reference>
<name>A0ABM8RB63_9BACT</name>
<organism evidence="1 2">
    <name type="scientific">Nitrospira defluvii</name>
    <dbReference type="NCBI Taxonomy" id="330214"/>
    <lineage>
        <taxon>Bacteria</taxon>
        <taxon>Pseudomonadati</taxon>
        <taxon>Nitrospirota</taxon>
        <taxon>Nitrospiria</taxon>
        <taxon>Nitrospirales</taxon>
        <taxon>Nitrospiraceae</taxon>
        <taxon>Nitrospira</taxon>
    </lineage>
</organism>
<sequence>MQTDKPTTYGGEHGTWGEVEWGRTEQANALGGAAELSGNTRTAG</sequence>
<evidence type="ECO:0000313" key="2">
    <source>
        <dbReference type="Proteomes" id="UP000675880"/>
    </source>
</evidence>
<gene>
    <name evidence="1" type="ORF">NSPZN2_160021</name>
</gene>
<proteinExistence type="predicted"/>
<keyword evidence="2" id="KW-1185">Reference proteome</keyword>
<accession>A0ABM8RB63</accession>
<evidence type="ECO:0000313" key="1">
    <source>
        <dbReference type="EMBL" id="CAE6743408.1"/>
    </source>
</evidence>
<protein>
    <submittedName>
        <fullName evidence="1">Uncharacterized protein</fullName>
    </submittedName>
</protein>
<dbReference type="EMBL" id="CAJNBJ010000008">
    <property type="protein sequence ID" value="CAE6743408.1"/>
    <property type="molecule type" value="Genomic_DNA"/>
</dbReference>
<comment type="caution">
    <text evidence="1">The sequence shown here is derived from an EMBL/GenBank/DDBJ whole genome shotgun (WGS) entry which is preliminary data.</text>
</comment>
<dbReference type="Proteomes" id="UP000675880">
    <property type="component" value="Unassembled WGS sequence"/>
</dbReference>